<evidence type="ECO:0000313" key="3">
    <source>
        <dbReference type="Proteomes" id="UP000291793"/>
    </source>
</evidence>
<dbReference type="AlphaFoldDB" id="A0A4R0H229"/>
<feature type="compositionally biased region" description="Basic and acidic residues" evidence="1">
    <location>
        <begin position="17"/>
        <end position="27"/>
    </location>
</feature>
<accession>A0A4R0H229</accession>
<evidence type="ECO:0000313" key="2">
    <source>
        <dbReference type="EMBL" id="TCC02342.1"/>
    </source>
</evidence>
<feature type="region of interest" description="Disordered" evidence="1">
    <location>
        <begin position="1"/>
        <end position="29"/>
    </location>
</feature>
<dbReference type="Proteomes" id="UP000291793">
    <property type="component" value="Unassembled WGS sequence"/>
</dbReference>
<name>A0A4R0H229_9ENTR</name>
<protein>
    <submittedName>
        <fullName evidence="2">Hemin uptake protein HemP</fullName>
    </submittedName>
</protein>
<evidence type="ECO:0000256" key="1">
    <source>
        <dbReference type="SAM" id="MobiDB-lite"/>
    </source>
</evidence>
<dbReference type="EMBL" id="SJOP01000016">
    <property type="protein sequence ID" value="TCC02342.1"/>
    <property type="molecule type" value="Genomic_DNA"/>
</dbReference>
<proteinExistence type="predicted"/>
<comment type="caution">
    <text evidence="2">The sequence shown here is derived from an EMBL/GenBank/DDBJ whole genome shotgun (WGS) entry which is preliminary data.</text>
</comment>
<keyword evidence="3" id="KW-1185">Reference proteome</keyword>
<dbReference type="NCBIfam" id="NF007559">
    <property type="entry name" value="PRK10183.1"/>
    <property type="match status" value="1"/>
</dbReference>
<gene>
    <name evidence="2" type="primary">hemP</name>
    <name evidence="2" type="ORF">E0L21_16925</name>
</gene>
<organism evidence="2 3">
    <name type="scientific">Kosakonia quasisacchari</name>
    <dbReference type="NCBI Taxonomy" id="2529380"/>
    <lineage>
        <taxon>Bacteria</taxon>
        <taxon>Pseudomonadati</taxon>
        <taxon>Pseudomonadota</taxon>
        <taxon>Gammaproteobacteria</taxon>
        <taxon>Enterobacterales</taxon>
        <taxon>Enterobacteriaceae</taxon>
        <taxon>Kosakonia</taxon>
    </lineage>
</organism>
<dbReference type="RefSeq" id="WP_131411507.1">
    <property type="nucleotide sequence ID" value="NZ_CATKPI010000014.1"/>
</dbReference>
<dbReference type="Gene3D" id="2.10.70.10">
    <property type="entry name" value="Complement Module, domain 1"/>
    <property type="match status" value="1"/>
</dbReference>
<feature type="compositionally biased region" description="Polar residues" evidence="1">
    <location>
        <begin position="1"/>
        <end position="13"/>
    </location>
</feature>
<dbReference type="OrthoDB" id="6121157at2"/>
<dbReference type="Pfam" id="PF10636">
    <property type="entry name" value="hemP"/>
    <property type="match status" value="1"/>
</dbReference>
<sequence length="63" mass="7100">MSQMDSTPASPVTPQEKPTHINPTDRRIHSRSLLGDEGRIVIEHNGQQYLLRQTHAGKLILTK</sequence>
<dbReference type="InterPro" id="IPR019600">
    <property type="entry name" value="Hemin_uptake_protein_HemP"/>
</dbReference>
<reference evidence="2 3" key="1">
    <citation type="submission" date="2019-02" db="EMBL/GenBank/DDBJ databases">
        <title>The draft genome of Kosakonia quasisacchari strain WCHKQ120001.</title>
        <authorList>
            <person name="Wang C."/>
            <person name="Feng Y."/>
            <person name="Zong Z."/>
        </authorList>
    </citation>
    <scope>NUCLEOTIDE SEQUENCE [LARGE SCALE GENOMIC DNA]</scope>
    <source>
        <strain evidence="2 3">WCHKQ120001</strain>
    </source>
</reference>